<evidence type="ECO:0008006" key="4">
    <source>
        <dbReference type="Google" id="ProtNLM"/>
    </source>
</evidence>
<organism evidence="2 3">
    <name type="scientific">Exophiala viscosa</name>
    <dbReference type="NCBI Taxonomy" id="2486360"/>
    <lineage>
        <taxon>Eukaryota</taxon>
        <taxon>Fungi</taxon>
        <taxon>Dikarya</taxon>
        <taxon>Ascomycota</taxon>
        <taxon>Pezizomycotina</taxon>
        <taxon>Eurotiomycetes</taxon>
        <taxon>Chaetothyriomycetidae</taxon>
        <taxon>Chaetothyriales</taxon>
        <taxon>Herpotrichiellaceae</taxon>
        <taxon>Exophiala</taxon>
    </lineage>
</organism>
<keyword evidence="3" id="KW-1185">Reference proteome</keyword>
<name>A0AAN6DV37_9EURO</name>
<feature type="compositionally biased region" description="Acidic residues" evidence="1">
    <location>
        <begin position="25"/>
        <end position="38"/>
    </location>
</feature>
<feature type="region of interest" description="Disordered" evidence="1">
    <location>
        <begin position="23"/>
        <end position="45"/>
    </location>
</feature>
<gene>
    <name evidence="2" type="ORF">EDD36DRAFT_245082</name>
</gene>
<accession>A0AAN6DV37</accession>
<dbReference type="EMBL" id="MU404354">
    <property type="protein sequence ID" value="KAI1612751.1"/>
    <property type="molecule type" value="Genomic_DNA"/>
</dbReference>
<dbReference type="Proteomes" id="UP001203852">
    <property type="component" value="Unassembled WGS sequence"/>
</dbReference>
<sequence>MTKELETRLLVVTSEKMRSVHCNYEDSEEGSDIDEEESPSSWHDMDDKLQELPTSFYPGDDNFLEYIYLIDLDCELFSINDCIAFDLWAIPPIDRLVDAFAWGAFDPDNCPQGSSRIGPPSYFPDADHERNMWTNTYRQYAVTRVEPIRLNEPLHKAPLYRVFARVVFDKLLQPRSVYFGHLPEMGHDSFAFREIAFVILSLAAGKFYFDRLANFSGGSHPEDANGFLMSIGEEDEPKLMPIFGSGCHAEDQEPGPAPLEPLYWFEDVLISLVPNTVFETDSDAEAAIGKVVAYVLESGKLNFQVVLFSIQNAVLVEVQTQSVTKTIRRSGVIPVWRKNGWHNDTVSERNERDLTLSPWDHLQHKYRGFTALEAFFDVACVRQLSASGHRRLPVELYPEILKHCVPQTHQACARVSPLWRTLCHERFAFSPDLMAVSLDNSGRPLLPRKRSVPLSDGIGIVSFQDTKSGSIIQSTLETDMRLKINRRKEVSSWSPVFGDSTRPSIMTQVTLRMLLRHDDGEVWDIDPRHLESSRDSGLM</sequence>
<evidence type="ECO:0000313" key="2">
    <source>
        <dbReference type="EMBL" id="KAI1612751.1"/>
    </source>
</evidence>
<evidence type="ECO:0000313" key="3">
    <source>
        <dbReference type="Proteomes" id="UP001203852"/>
    </source>
</evidence>
<evidence type="ECO:0000256" key="1">
    <source>
        <dbReference type="SAM" id="MobiDB-lite"/>
    </source>
</evidence>
<comment type="caution">
    <text evidence="2">The sequence shown here is derived from an EMBL/GenBank/DDBJ whole genome shotgun (WGS) entry which is preliminary data.</text>
</comment>
<dbReference type="AlphaFoldDB" id="A0AAN6DV37"/>
<protein>
    <recommendedName>
        <fullName evidence="4">F-box domain-containing protein</fullName>
    </recommendedName>
</protein>
<reference evidence="2" key="1">
    <citation type="journal article" date="2022" name="bioRxiv">
        <title>Deciphering the potential niche of two novel black yeast fungi from a biological soil crust based on their genomes, phenotypes, and melanin regulation.</title>
        <authorList>
            <consortium name="DOE Joint Genome Institute"/>
            <person name="Carr E.C."/>
            <person name="Barton Q."/>
            <person name="Grambo S."/>
            <person name="Sullivan M."/>
            <person name="Renfro C.M."/>
            <person name="Kuo A."/>
            <person name="Pangilinan J."/>
            <person name="Lipzen A."/>
            <person name="Keymanesh K."/>
            <person name="Savage E."/>
            <person name="Barry K."/>
            <person name="Grigoriev I.V."/>
            <person name="Riekhof W.R."/>
            <person name="Harris S.S."/>
        </authorList>
    </citation>
    <scope>NUCLEOTIDE SEQUENCE</scope>
    <source>
        <strain evidence="2">JF 03-4F</strain>
    </source>
</reference>
<proteinExistence type="predicted"/>